<gene>
    <name evidence="6" type="ORF">DFA_02843</name>
</gene>
<dbReference type="OrthoDB" id="20978at2759"/>
<dbReference type="PROSITE" id="PS50026">
    <property type="entry name" value="EGF_3"/>
    <property type="match status" value="2"/>
</dbReference>
<dbReference type="KEGG" id="dfa:DFA_02843"/>
<keyword evidence="3" id="KW-1133">Transmembrane helix</keyword>
<dbReference type="Gene3D" id="3.10.100.10">
    <property type="entry name" value="Mannose-Binding Protein A, subunit A"/>
    <property type="match status" value="1"/>
</dbReference>
<dbReference type="PANTHER" id="PTHR31378">
    <property type="entry name" value="EGF-LIKE DOMAIN-CONTAINING PROTEIN-RELATED-RELATED"/>
    <property type="match status" value="1"/>
</dbReference>
<dbReference type="InterPro" id="IPR016186">
    <property type="entry name" value="C-type_lectin-like/link_sf"/>
</dbReference>
<dbReference type="Pfam" id="PF01833">
    <property type="entry name" value="TIG"/>
    <property type="match status" value="2"/>
</dbReference>
<reference evidence="7" key="1">
    <citation type="journal article" date="2011" name="Genome Res.">
        <title>Phylogeny-wide analysis of social amoeba genomes highlights ancient origins for complex intercellular communication.</title>
        <authorList>
            <person name="Heidel A.J."/>
            <person name="Lawal H.M."/>
            <person name="Felder M."/>
            <person name="Schilde C."/>
            <person name="Helps N.R."/>
            <person name="Tunggal B."/>
            <person name="Rivero F."/>
            <person name="John U."/>
            <person name="Schleicher M."/>
            <person name="Eichinger L."/>
            <person name="Platzer M."/>
            <person name="Noegel A.A."/>
            <person name="Schaap P."/>
            <person name="Gloeckner G."/>
        </authorList>
    </citation>
    <scope>NUCLEOTIDE SEQUENCE [LARGE SCALE GENOMIC DNA]</scope>
    <source>
        <strain evidence="7">SH3</strain>
    </source>
</reference>
<sequence>MSQLIVIVVAVLVLLLFYIGTIHCQSYPIQNSYVWPTSKGGNGHGYTVMSERTSISTTMKDCEDLSIGSSTVISYLITLDSKQEWDYVNGFWSIVWVSCRDFGGNGNYSYSSGPEINQPLFNMYTGQCWGYCPFQASDPSLAPGEEYLNTRQPAWNFKNSKGNLQDYTYSIGYIPSIGTNGGSITINNLSQFNMSTINITFFNPTKQLSKSCHITSKQGTTVTCMVPPLSGFHNVIVQDASGVSSTHYAWKPYPPFIKAVYPSFTANGSITLIGDNFGDNTNNQVFVNISTSDIPCNITFVSSTQIICQLQSTLIGNTKFLPISISVDSVYTQTYKPHIFCDNRFHSTILFGGEYSRVKQLMIDNVTMGATPNAPYIGAIESQEMYQCFGKSMDIIEKFRFWQGVSFNSNNGSFTRNNGPFKRTLSPLYYNSTVAPNMTQSNNIIYNIFDRTLSSNIENVQYYTPLITFYTSDAPIIYSVTNIMPETQSLVTINGNHFGQDLSYVLVSINESISSSIYNVTIRVAEKVTSKVGPLGKECLHNCSNHGICNRIFGSCKCDAGYGSYLDCLSLVTPNQIYNSTVVNGTSILSTNDTSSLAVVNFTIGIQFIREIDQDNSIIQTMSMDNVTWNQLKVKVQVGRSLLNCKIASRMIIDNDTIIPSRVTILPNDDPLFKQIDNRVYNLLTVFNIPQFCKSVELDPAFNGILLGADQTVGDDSYCETDPYPKWKIIMIVDLFPMPSLEWQGSGTVRTTVTISTERFLETSIKFSYIIIILILQANTIVGQDYESINKNVFVWDKSKGGNGHGYLLNISTGAISATDASALCSDMSNSKFKSYLMTLESKQEWDFIIGNITKRISSYRVWTSGSDLDSTGNYIYSSGPQTNQPLFNMYTGQCFGYCAFGSGEPSLDPSGEVYVYTRGAPSWDFNNGINNNPVGDPVLNTVCEIEPIEEVYIPSIGTNGGSITINNLSQFNIQTINITFFNPTKQLSKSCQITSKLGASVTCMVPPLSGFHNVIVQDASGVNSTHYAWQPYPPFIKAVYPSFTANGLVTLIGDNFGDNTNNIVAVNISRSNIKCNILHATSTQIICQLQSTLGDTKFLPISISVDYVYTQTYKPHIFCDNRFYSTIMLGTNFSTALQYVNDKIGMYASSNPPYIGAIETETMYQCYSQSINVQEYLPYYLWQGVSYNSNNSFTRNNGPLKGTLSPIYSVMSRNMAPGNIVYYQLDSRTIYGDSNIPLKASLIVFPLVESPVIQNVTNIQSGLSSLVTIDGNLFGQDQSYVLVSVNEKHCKSPRFIGYGFRQMTCLFDDSNESVSSNNPDFNITIRVGEKVTSKIVSLVKECPNNCSSHGICNRIFGSCKCDSGYESSSDCSVLVRPDQLFNTTIQDDGKSTLSMNETKAGIVVNFTTGIQFIREIDQDNLIVQTISMDNVTWIQDNTTSSTGESIFIGTVLESSMKLQVKVHQYKESNTTRFAGEDIQLSPNSIKYNIKITDWTWKSPINTLQVIFLSKSDSVKVDKCGRKQSKTEASFGDQILWTRVQVGRSVLNCKIASRMIIDNDTIIPSRVTILQDDDPLSKQLNLVEKQEYNMLTAFNVPRFGRSVELDPAFSALIVGEKDQINLGDDSQCSDITFEKWKIIVIVVCASFVLISITVVIVFVTKKKVQMKFTSKLNKSFQNLNRRVTQMVIPRPNIPPNQQQNNNVQSNPNNLNPVQNKISDWVSDKSNK</sequence>
<dbReference type="SUPFAM" id="SSF56436">
    <property type="entry name" value="C-type lectin-like"/>
    <property type="match status" value="1"/>
</dbReference>
<dbReference type="PROSITE" id="PS01186">
    <property type="entry name" value="EGF_2"/>
    <property type="match status" value="2"/>
</dbReference>
<dbReference type="CDD" id="cd00603">
    <property type="entry name" value="IPT_PCSR"/>
    <property type="match status" value="1"/>
</dbReference>
<feature type="compositionally biased region" description="Low complexity" evidence="2">
    <location>
        <begin position="1695"/>
        <end position="1715"/>
    </location>
</feature>
<evidence type="ECO:0000256" key="3">
    <source>
        <dbReference type="SAM" id="Phobius"/>
    </source>
</evidence>
<organism evidence="6 7">
    <name type="scientific">Cavenderia fasciculata</name>
    <name type="common">Slime mold</name>
    <name type="synonym">Dictyostelium fasciculatum</name>
    <dbReference type="NCBI Taxonomy" id="261658"/>
    <lineage>
        <taxon>Eukaryota</taxon>
        <taxon>Amoebozoa</taxon>
        <taxon>Evosea</taxon>
        <taxon>Eumycetozoa</taxon>
        <taxon>Dictyostelia</taxon>
        <taxon>Acytosteliales</taxon>
        <taxon>Cavenderiaceae</taxon>
        <taxon>Cavenderia</taxon>
    </lineage>
</organism>
<keyword evidence="3" id="KW-0812">Transmembrane</keyword>
<feature type="domain" description="EGF-like" evidence="5">
    <location>
        <begin position="535"/>
        <end position="569"/>
    </location>
</feature>
<dbReference type="InterPro" id="IPR002909">
    <property type="entry name" value="IPT_dom"/>
</dbReference>
<dbReference type="Gene3D" id="2.60.40.10">
    <property type="entry name" value="Immunoglobulins"/>
    <property type="match status" value="2"/>
</dbReference>
<dbReference type="Proteomes" id="UP000007797">
    <property type="component" value="Unassembled WGS sequence"/>
</dbReference>
<dbReference type="Gene3D" id="2.10.25.10">
    <property type="entry name" value="Laminin"/>
    <property type="match status" value="1"/>
</dbReference>
<feature type="disulfide bond" evidence="1">
    <location>
        <begin position="1343"/>
        <end position="1353"/>
    </location>
</feature>
<evidence type="ECO:0000256" key="1">
    <source>
        <dbReference type="PROSITE-ProRule" id="PRU00076"/>
    </source>
</evidence>
<feature type="signal peptide" evidence="4">
    <location>
        <begin position="1"/>
        <end position="24"/>
    </location>
</feature>
<proteinExistence type="predicted"/>
<evidence type="ECO:0000313" key="7">
    <source>
        <dbReference type="Proteomes" id="UP000007797"/>
    </source>
</evidence>
<evidence type="ECO:0000256" key="4">
    <source>
        <dbReference type="SAM" id="SignalP"/>
    </source>
</evidence>
<dbReference type="SMART" id="SM00181">
    <property type="entry name" value="EGF"/>
    <property type="match status" value="2"/>
</dbReference>
<keyword evidence="7" id="KW-1185">Reference proteome</keyword>
<dbReference type="OMA" id="DIDWTLI"/>
<feature type="region of interest" description="Disordered" evidence="2">
    <location>
        <begin position="1689"/>
        <end position="1727"/>
    </location>
</feature>
<dbReference type="InterPro" id="IPR016187">
    <property type="entry name" value="CTDL_fold"/>
</dbReference>
<evidence type="ECO:0000259" key="5">
    <source>
        <dbReference type="PROSITE" id="PS50026"/>
    </source>
</evidence>
<protein>
    <recommendedName>
        <fullName evidence="5">EGF-like domain-containing protein</fullName>
    </recommendedName>
</protein>
<evidence type="ECO:0000313" key="6">
    <source>
        <dbReference type="EMBL" id="EGG24600.1"/>
    </source>
</evidence>
<comment type="caution">
    <text evidence="1">Lacks conserved residue(s) required for the propagation of feature annotation.</text>
</comment>
<dbReference type="RefSeq" id="XP_004362451.1">
    <property type="nucleotide sequence ID" value="XM_004362394.1"/>
</dbReference>
<feature type="chain" id="PRO_5003315289" description="EGF-like domain-containing protein" evidence="4">
    <location>
        <begin position="25"/>
        <end position="1727"/>
    </location>
</feature>
<dbReference type="InterPro" id="IPR014756">
    <property type="entry name" value="Ig_E-set"/>
</dbReference>
<keyword evidence="3" id="KW-0472">Membrane</keyword>
<keyword evidence="1" id="KW-1015">Disulfide bond</keyword>
<dbReference type="GeneID" id="14877507"/>
<feature type="transmembrane region" description="Helical" evidence="3">
    <location>
        <begin position="1636"/>
        <end position="1659"/>
    </location>
</feature>
<dbReference type="EMBL" id="GL883006">
    <property type="protein sequence ID" value="EGG24600.1"/>
    <property type="molecule type" value="Genomic_DNA"/>
</dbReference>
<dbReference type="PANTHER" id="PTHR31378:SF14">
    <property type="entry name" value="EGF-LIKE DOMAIN-CONTAINING PROTEIN"/>
    <property type="match status" value="1"/>
</dbReference>
<accession>F4PIM0</accession>
<dbReference type="SUPFAM" id="SSF81296">
    <property type="entry name" value="E set domains"/>
    <property type="match status" value="2"/>
</dbReference>
<keyword evidence="1" id="KW-0245">EGF-like domain</keyword>
<feature type="disulfide bond" evidence="1">
    <location>
        <begin position="539"/>
        <end position="549"/>
    </location>
</feature>
<dbReference type="InterPro" id="IPR000742">
    <property type="entry name" value="EGF"/>
</dbReference>
<dbReference type="InterPro" id="IPR013783">
    <property type="entry name" value="Ig-like_fold"/>
</dbReference>
<keyword evidence="4" id="KW-0732">Signal</keyword>
<name>F4PIM0_CACFS</name>
<feature type="domain" description="EGF-like" evidence="5">
    <location>
        <begin position="1339"/>
        <end position="1373"/>
    </location>
</feature>
<evidence type="ECO:0000256" key="2">
    <source>
        <dbReference type="SAM" id="MobiDB-lite"/>
    </source>
</evidence>